<accession>A0ACB8TGJ0</accession>
<keyword evidence="2" id="KW-1185">Reference proteome</keyword>
<sequence length="258" mass="28554">MRAPSIQSTRLLSALFQDNHTAVPPAYKHLSSLRHHPYLFTRLTMFASSRAAPQNALLPTHIGREQRIAAMPRLFSRWQQRLDTGDRKPVSLVGVIGRPVPQTNLNLDATNQLAYGTYSNSSGSGRSDGSTLGEQEWGTPSYYYSSQFGKNVNHPALSSTNALGLDVPYKGTWNNAKAHVASNDASFAPQIRTCTVPIISPKPQRLWGHVVVPKFMAAAERMETSDTESSLDETEDDDEEERSLSPPLDGDIIMYLRN</sequence>
<name>A0ACB8TGJ0_9AGAM</name>
<reference evidence="1" key="1">
    <citation type="submission" date="2021-03" db="EMBL/GenBank/DDBJ databases">
        <authorList>
            <consortium name="DOE Joint Genome Institute"/>
            <person name="Ahrendt S."/>
            <person name="Looney B.P."/>
            <person name="Miyauchi S."/>
            <person name="Morin E."/>
            <person name="Drula E."/>
            <person name="Courty P.E."/>
            <person name="Chicoki N."/>
            <person name="Fauchery L."/>
            <person name="Kohler A."/>
            <person name="Kuo A."/>
            <person name="Labutti K."/>
            <person name="Pangilinan J."/>
            <person name="Lipzen A."/>
            <person name="Riley R."/>
            <person name="Andreopoulos W."/>
            <person name="He G."/>
            <person name="Johnson J."/>
            <person name="Barry K.W."/>
            <person name="Grigoriev I.V."/>
            <person name="Nagy L."/>
            <person name="Hibbett D."/>
            <person name="Henrissat B."/>
            <person name="Matheny P.B."/>
            <person name="Labbe J."/>
            <person name="Martin F."/>
        </authorList>
    </citation>
    <scope>NUCLEOTIDE SEQUENCE</scope>
    <source>
        <strain evidence="1">HHB10654</strain>
    </source>
</reference>
<evidence type="ECO:0000313" key="2">
    <source>
        <dbReference type="Proteomes" id="UP000814140"/>
    </source>
</evidence>
<protein>
    <submittedName>
        <fullName evidence="1">Uncharacterized protein</fullName>
    </submittedName>
</protein>
<gene>
    <name evidence="1" type="ORF">BV25DRAFT_1818926</name>
</gene>
<dbReference type="EMBL" id="MU277189">
    <property type="protein sequence ID" value="KAI0067558.1"/>
    <property type="molecule type" value="Genomic_DNA"/>
</dbReference>
<organism evidence="1 2">
    <name type="scientific">Artomyces pyxidatus</name>
    <dbReference type="NCBI Taxonomy" id="48021"/>
    <lineage>
        <taxon>Eukaryota</taxon>
        <taxon>Fungi</taxon>
        <taxon>Dikarya</taxon>
        <taxon>Basidiomycota</taxon>
        <taxon>Agaricomycotina</taxon>
        <taxon>Agaricomycetes</taxon>
        <taxon>Russulales</taxon>
        <taxon>Auriscalpiaceae</taxon>
        <taxon>Artomyces</taxon>
    </lineage>
</organism>
<dbReference type="Proteomes" id="UP000814140">
    <property type="component" value="Unassembled WGS sequence"/>
</dbReference>
<comment type="caution">
    <text evidence="1">The sequence shown here is derived from an EMBL/GenBank/DDBJ whole genome shotgun (WGS) entry which is preliminary data.</text>
</comment>
<proteinExistence type="predicted"/>
<evidence type="ECO:0000313" key="1">
    <source>
        <dbReference type="EMBL" id="KAI0067558.1"/>
    </source>
</evidence>
<reference evidence="1" key="2">
    <citation type="journal article" date="2022" name="New Phytol.">
        <title>Evolutionary transition to the ectomycorrhizal habit in the genomes of a hyperdiverse lineage of mushroom-forming fungi.</title>
        <authorList>
            <person name="Looney B."/>
            <person name="Miyauchi S."/>
            <person name="Morin E."/>
            <person name="Drula E."/>
            <person name="Courty P.E."/>
            <person name="Kohler A."/>
            <person name="Kuo A."/>
            <person name="LaButti K."/>
            <person name="Pangilinan J."/>
            <person name="Lipzen A."/>
            <person name="Riley R."/>
            <person name="Andreopoulos W."/>
            <person name="He G."/>
            <person name="Johnson J."/>
            <person name="Nolan M."/>
            <person name="Tritt A."/>
            <person name="Barry K.W."/>
            <person name="Grigoriev I.V."/>
            <person name="Nagy L.G."/>
            <person name="Hibbett D."/>
            <person name="Henrissat B."/>
            <person name="Matheny P.B."/>
            <person name="Labbe J."/>
            <person name="Martin F.M."/>
        </authorList>
    </citation>
    <scope>NUCLEOTIDE SEQUENCE</scope>
    <source>
        <strain evidence="1">HHB10654</strain>
    </source>
</reference>